<dbReference type="AlphaFoldDB" id="A0A5B9QJK9"/>
<protein>
    <submittedName>
        <fullName evidence="2">Uncharacterized protein</fullName>
    </submittedName>
</protein>
<dbReference type="RefSeq" id="WP_148076070.1">
    <property type="nucleotide sequence ID" value="NZ_CP042913.1"/>
</dbReference>
<sequence>MSNTLDRSEAWSTDSELPYQLSLELTVGDPDTIAELAKYPEGDSREEFALEALKIGVLTLRRASASLDGEFIKRETDRLLESLQKQFHSHADTSKQRLEDSLGKYFNPQDGQFTQRVKQLASSDGEVGRMIRSLVDGDNSQLAKTMVAHIGETSPLMKLLSPDQSQGFLAAMEGKVEKQLGSQRETLLKEFSLDNPEGALSRLVCEVSGKHGDFTRDMKGKIDDVVKEFSLDEENSALSRLVKKVNTAQETITQQFSLDNEESSLRKMQSHLEAILGAHIKSAADFQEEVKVALGKLVTKRETEARSTLHGGTFEDAVLEFIASDSHPRGETVEGTGSSVGMIKSCKIGDVVVELGCDSAAAGARIVIEAKEDASYTLAKARSEIEQARKNRNSQFGVFVFSQRTAPAHCDSFRRYGSDLLVVWDAEDPTTDANLKAALEVARALCVRAQQATEKNVDFTTIDKAVLDIEKRVQYLDEIRKSTETIRNANEKIFDRVRIDREALDKQLVILRESLGDLKEAFNSDSQPDL</sequence>
<keyword evidence="1" id="KW-0175">Coiled coil</keyword>
<name>A0A5B9QJK9_9BACT</name>
<evidence type="ECO:0000256" key="1">
    <source>
        <dbReference type="SAM" id="Coils"/>
    </source>
</evidence>
<gene>
    <name evidence="2" type="ORF">Pr1d_52500</name>
</gene>
<evidence type="ECO:0000313" key="3">
    <source>
        <dbReference type="Proteomes" id="UP000323917"/>
    </source>
</evidence>
<organism evidence="2 3">
    <name type="scientific">Bythopirellula goksoeyrii</name>
    <dbReference type="NCBI Taxonomy" id="1400387"/>
    <lineage>
        <taxon>Bacteria</taxon>
        <taxon>Pseudomonadati</taxon>
        <taxon>Planctomycetota</taxon>
        <taxon>Planctomycetia</taxon>
        <taxon>Pirellulales</taxon>
        <taxon>Lacipirellulaceae</taxon>
        <taxon>Bythopirellula</taxon>
    </lineage>
</organism>
<dbReference type="EMBL" id="CP042913">
    <property type="protein sequence ID" value="QEG37902.1"/>
    <property type="molecule type" value="Genomic_DNA"/>
</dbReference>
<proteinExistence type="predicted"/>
<dbReference type="OrthoDB" id="292200at2"/>
<feature type="coiled-coil region" evidence="1">
    <location>
        <begin position="472"/>
        <end position="521"/>
    </location>
</feature>
<dbReference type="KEGG" id="bgok:Pr1d_52500"/>
<keyword evidence="3" id="KW-1185">Reference proteome</keyword>
<reference evidence="2 3" key="1">
    <citation type="submission" date="2019-08" db="EMBL/GenBank/DDBJ databases">
        <title>Deep-cultivation of Planctomycetes and their phenomic and genomic characterization uncovers novel biology.</title>
        <authorList>
            <person name="Wiegand S."/>
            <person name="Jogler M."/>
            <person name="Boedeker C."/>
            <person name="Pinto D."/>
            <person name="Vollmers J."/>
            <person name="Rivas-Marin E."/>
            <person name="Kohn T."/>
            <person name="Peeters S.H."/>
            <person name="Heuer A."/>
            <person name="Rast P."/>
            <person name="Oberbeckmann S."/>
            <person name="Bunk B."/>
            <person name="Jeske O."/>
            <person name="Meyerdierks A."/>
            <person name="Storesund J.E."/>
            <person name="Kallscheuer N."/>
            <person name="Luecker S."/>
            <person name="Lage O.M."/>
            <person name="Pohl T."/>
            <person name="Merkel B.J."/>
            <person name="Hornburger P."/>
            <person name="Mueller R.-W."/>
            <person name="Bruemmer F."/>
            <person name="Labrenz M."/>
            <person name="Spormann A.M."/>
            <person name="Op den Camp H."/>
            <person name="Overmann J."/>
            <person name="Amann R."/>
            <person name="Jetten M.S.M."/>
            <person name="Mascher T."/>
            <person name="Medema M.H."/>
            <person name="Devos D.P."/>
            <person name="Kaster A.-K."/>
            <person name="Ovreas L."/>
            <person name="Rohde M."/>
            <person name="Galperin M.Y."/>
            <person name="Jogler C."/>
        </authorList>
    </citation>
    <scope>NUCLEOTIDE SEQUENCE [LARGE SCALE GENOMIC DNA]</scope>
    <source>
        <strain evidence="2 3">Pr1d</strain>
    </source>
</reference>
<evidence type="ECO:0000313" key="2">
    <source>
        <dbReference type="EMBL" id="QEG37902.1"/>
    </source>
</evidence>
<dbReference type="Proteomes" id="UP000323917">
    <property type="component" value="Chromosome"/>
</dbReference>
<accession>A0A5B9QJK9</accession>